<evidence type="ECO:0000256" key="3">
    <source>
        <dbReference type="ARBA" id="ARBA00012438"/>
    </source>
</evidence>
<dbReference type="SUPFAM" id="SSF55874">
    <property type="entry name" value="ATPase domain of HSP90 chaperone/DNA topoisomerase II/histidine kinase"/>
    <property type="match status" value="1"/>
</dbReference>
<gene>
    <name evidence="16" type="ORF">GCM10010918_16000</name>
</gene>
<comment type="subcellular location">
    <subcellularLocation>
        <location evidence="2">Cell membrane</location>
        <topology evidence="2">Multi-pass membrane protein</topology>
    </subcellularLocation>
</comment>
<dbReference type="InterPro" id="IPR000014">
    <property type="entry name" value="PAS"/>
</dbReference>
<evidence type="ECO:0000313" key="16">
    <source>
        <dbReference type="EMBL" id="GGG62974.1"/>
    </source>
</evidence>
<dbReference type="Gene3D" id="1.10.287.130">
    <property type="match status" value="1"/>
</dbReference>
<evidence type="ECO:0000256" key="9">
    <source>
        <dbReference type="ARBA" id="ARBA00022777"/>
    </source>
</evidence>
<keyword evidence="11 14" id="KW-1133">Transmembrane helix</keyword>
<evidence type="ECO:0000256" key="7">
    <source>
        <dbReference type="ARBA" id="ARBA00022692"/>
    </source>
</evidence>
<dbReference type="InterPro" id="IPR003661">
    <property type="entry name" value="HisK_dim/P_dom"/>
</dbReference>
<dbReference type="InterPro" id="IPR036890">
    <property type="entry name" value="HATPase_C_sf"/>
</dbReference>
<feature type="transmembrane region" description="Helical" evidence="14">
    <location>
        <begin position="100"/>
        <end position="119"/>
    </location>
</feature>
<keyword evidence="5" id="KW-0597">Phosphoprotein</keyword>
<dbReference type="AlphaFoldDB" id="A0A917GZM2"/>
<dbReference type="EMBL" id="BMHY01000002">
    <property type="protein sequence ID" value="GGG62974.1"/>
    <property type="molecule type" value="Genomic_DNA"/>
</dbReference>
<keyword evidence="6" id="KW-0808">Transferase</keyword>
<dbReference type="GO" id="GO:0000155">
    <property type="term" value="F:phosphorelay sensor kinase activity"/>
    <property type="evidence" value="ECO:0007669"/>
    <property type="project" value="InterPro"/>
</dbReference>
<dbReference type="InterPro" id="IPR035965">
    <property type="entry name" value="PAS-like_dom_sf"/>
</dbReference>
<dbReference type="Gene3D" id="3.30.450.20">
    <property type="entry name" value="PAS domain"/>
    <property type="match status" value="1"/>
</dbReference>
<keyword evidence="10" id="KW-0067">ATP-binding</keyword>
<evidence type="ECO:0000256" key="13">
    <source>
        <dbReference type="ARBA" id="ARBA00023136"/>
    </source>
</evidence>
<dbReference type="Proteomes" id="UP000600247">
    <property type="component" value="Unassembled WGS sequence"/>
</dbReference>
<dbReference type="InterPro" id="IPR036097">
    <property type="entry name" value="HisK_dim/P_sf"/>
</dbReference>
<dbReference type="SUPFAM" id="SSF55785">
    <property type="entry name" value="PYP-like sensor domain (PAS domain)"/>
    <property type="match status" value="1"/>
</dbReference>
<dbReference type="Pfam" id="PF02518">
    <property type="entry name" value="HATPase_c"/>
    <property type="match status" value="1"/>
</dbReference>
<dbReference type="InterPro" id="IPR004358">
    <property type="entry name" value="Sig_transdc_His_kin-like_C"/>
</dbReference>
<accession>A0A917GZM2</accession>
<feature type="transmembrane region" description="Helical" evidence="14">
    <location>
        <begin position="162"/>
        <end position="184"/>
    </location>
</feature>
<dbReference type="CDD" id="cd00075">
    <property type="entry name" value="HATPase"/>
    <property type="match status" value="1"/>
</dbReference>
<evidence type="ECO:0000256" key="12">
    <source>
        <dbReference type="ARBA" id="ARBA00023012"/>
    </source>
</evidence>
<protein>
    <recommendedName>
        <fullName evidence="3">histidine kinase</fullName>
        <ecNumber evidence="3">2.7.13.3</ecNumber>
    </recommendedName>
</protein>
<evidence type="ECO:0000256" key="11">
    <source>
        <dbReference type="ARBA" id="ARBA00022989"/>
    </source>
</evidence>
<dbReference type="SMART" id="SM00387">
    <property type="entry name" value="HATPase_c"/>
    <property type="match status" value="1"/>
</dbReference>
<dbReference type="InterPro" id="IPR005467">
    <property type="entry name" value="His_kinase_dom"/>
</dbReference>
<evidence type="ECO:0000256" key="4">
    <source>
        <dbReference type="ARBA" id="ARBA00022475"/>
    </source>
</evidence>
<dbReference type="SUPFAM" id="SSF47384">
    <property type="entry name" value="Homodimeric domain of signal transducing histidine kinase"/>
    <property type="match status" value="1"/>
</dbReference>
<evidence type="ECO:0000256" key="10">
    <source>
        <dbReference type="ARBA" id="ARBA00022840"/>
    </source>
</evidence>
<evidence type="ECO:0000256" key="5">
    <source>
        <dbReference type="ARBA" id="ARBA00022553"/>
    </source>
</evidence>
<dbReference type="Gene3D" id="1.10.1760.20">
    <property type="match status" value="1"/>
</dbReference>
<keyword evidence="8" id="KW-0547">Nucleotide-binding</keyword>
<proteinExistence type="predicted"/>
<keyword evidence="9" id="KW-0418">Kinase</keyword>
<dbReference type="SMART" id="SM00388">
    <property type="entry name" value="HisKA"/>
    <property type="match status" value="1"/>
</dbReference>
<dbReference type="GO" id="GO:0071555">
    <property type="term" value="P:cell wall organization"/>
    <property type="evidence" value="ECO:0007669"/>
    <property type="project" value="InterPro"/>
</dbReference>
<keyword evidence="7 14" id="KW-0812">Transmembrane</keyword>
<evidence type="ECO:0000256" key="14">
    <source>
        <dbReference type="SAM" id="Phobius"/>
    </source>
</evidence>
<name>A0A917GZM2_9BACL</name>
<dbReference type="PRINTS" id="PR00344">
    <property type="entry name" value="BCTRLSENSOR"/>
</dbReference>
<evidence type="ECO:0000256" key="1">
    <source>
        <dbReference type="ARBA" id="ARBA00000085"/>
    </source>
</evidence>
<feature type="transmembrane region" description="Helical" evidence="14">
    <location>
        <begin position="64"/>
        <end position="88"/>
    </location>
</feature>
<comment type="caution">
    <text evidence="16">The sequence shown here is derived from an EMBL/GenBank/DDBJ whole genome shotgun (WGS) entry which is preliminary data.</text>
</comment>
<sequence length="553" mass="63048">MLKEMLVQFLISLLPVFSYQLWSNRGKSWNGVPAFLSLFSGVSVILSMLASYKFNDYEMNFRMIPYLIGCLYGGPYAVLGLSAIYTIFRIPTLDTASEVVFFIAFMAAYIPIMLFLYKPFQRSPRYKKQRIVMFLMIAILLFFIITIAYHSFEHNIAWTNQVVLSIALSVIGSLASIWISIFVIESLKENQQLQYEVHRVSVNHRREVEKLQQFIDETTFGVIIVNHHGRITHLNEMGYRLFHKRANISERTEIVGKYYSAFLHADNQAIDIQLLQEALKGTKTSLEPLMEEGRMLVKTAFSIRNLTSGAITGAALIAQDVTELNLLRNEVGRMERLSLVGQMAASITHEIRNPMAVIRGFVQLMKERMPGEQQQYFRIIMEELDRANAIISDFLSLAQNRALAMEMSSLHEIIGEMAPLLDADANMRGQSIEVELCDYIPPLMLNSKEIKQLLLNLARNGMEAMGDKGVLRMKTEYVQEKERIELRIQDHGVGIPQEQMQHLFEPFYTTKTRGTGLGLPLCLSIAERHNGKIEVESKEGEGTTFIVSFNRSA</sequence>
<comment type="catalytic activity">
    <reaction evidence="1">
        <text>ATP + protein L-histidine = ADP + protein N-phospho-L-histidine.</text>
        <dbReference type="EC" id="2.7.13.3"/>
    </reaction>
</comment>
<keyword evidence="12" id="KW-0902">Two-component regulatory system</keyword>
<dbReference type="Pfam" id="PF00512">
    <property type="entry name" value="HisKA"/>
    <property type="match status" value="1"/>
</dbReference>
<dbReference type="EC" id="2.7.13.3" evidence="3"/>
<dbReference type="InterPro" id="IPR011620">
    <property type="entry name" value="Sig_transdc_His_kinase_LytS_TM"/>
</dbReference>
<feature type="transmembrane region" description="Helical" evidence="14">
    <location>
        <begin position="34"/>
        <end position="52"/>
    </location>
</feature>
<keyword evidence="17" id="KW-1185">Reference proteome</keyword>
<dbReference type="InterPro" id="IPR003594">
    <property type="entry name" value="HATPase_dom"/>
</dbReference>
<evidence type="ECO:0000256" key="2">
    <source>
        <dbReference type="ARBA" id="ARBA00004651"/>
    </source>
</evidence>
<dbReference type="GO" id="GO:0005886">
    <property type="term" value="C:plasma membrane"/>
    <property type="evidence" value="ECO:0007669"/>
    <property type="project" value="UniProtKB-SubCell"/>
</dbReference>
<evidence type="ECO:0000256" key="8">
    <source>
        <dbReference type="ARBA" id="ARBA00022741"/>
    </source>
</evidence>
<dbReference type="PANTHER" id="PTHR43065:SF46">
    <property type="entry name" value="C4-DICARBOXYLATE TRANSPORT SENSOR PROTEIN DCTB"/>
    <property type="match status" value="1"/>
</dbReference>
<dbReference type="Gene3D" id="3.30.565.10">
    <property type="entry name" value="Histidine kinase-like ATPase, C-terminal domain"/>
    <property type="match status" value="1"/>
</dbReference>
<keyword evidence="4" id="KW-1003">Cell membrane</keyword>
<dbReference type="SMART" id="SM00091">
    <property type="entry name" value="PAS"/>
    <property type="match status" value="1"/>
</dbReference>
<reference evidence="16 17" key="1">
    <citation type="journal article" date="2014" name="Int. J. Syst. Evol. Microbiol.">
        <title>Complete genome sequence of Corynebacterium casei LMG S-19264T (=DSM 44701T), isolated from a smear-ripened cheese.</title>
        <authorList>
            <consortium name="US DOE Joint Genome Institute (JGI-PGF)"/>
            <person name="Walter F."/>
            <person name="Albersmeier A."/>
            <person name="Kalinowski J."/>
            <person name="Ruckert C."/>
        </authorList>
    </citation>
    <scope>NUCLEOTIDE SEQUENCE [LARGE SCALE GENOMIC DNA]</scope>
    <source>
        <strain evidence="16 17">CGMCC 1.15286</strain>
    </source>
</reference>
<dbReference type="PANTHER" id="PTHR43065">
    <property type="entry name" value="SENSOR HISTIDINE KINASE"/>
    <property type="match status" value="1"/>
</dbReference>
<dbReference type="RefSeq" id="WP_188888380.1">
    <property type="nucleotide sequence ID" value="NZ_BMHY01000002.1"/>
</dbReference>
<dbReference type="CDD" id="cd00082">
    <property type="entry name" value="HisKA"/>
    <property type="match status" value="1"/>
</dbReference>
<evidence type="ECO:0000259" key="15">
    <source>
        <dbReference type="PROSITE" id="PS50109"/>
    </source>
</evidence>
<keyword evidence="13 14" id="KW-0472">Membrane</keyword>
<feature type="transmembrane region" description="Helical" evidence="14">
    <location>
        <begin position="131"/>
        <end position="150"/>
    </location>
</feature>
<evidence type="ECO:0000256" key="6">
    <source>
        <dbReference type="ARBA" id="ARBA00022679"/>
    </source>
</evidence>
<organism evidence="16 17">
    <name type="scientific">Paenibacillus radicis</name>
    <name type="common">ex Gao et al. 2016</name>
    <dbReference type="NCBI Taxonomy" id="1737354"/>
    <lineage>
        <taxon>Bacteria</taxon>
        <taxon>Bacillati</taxon>
        <taxon>Bacillota</taxon>
        <taxon>Bacilli</taxon>
        <taxon>Bacillales</taxon>
        <taxon>Paenibacillaceae</taxon>
        <taxon>Paenibacillus</taxon>
    </lineage>
</organism>
<evidence type="ECO:0000313" key="17">
    <source>
        <dbReference type="Proteomes" id="UP000600247"/>
    </source>
</evidence>
<dbReference type="GO" id="GO:0005524">
    <property type="term" value="F:ATP binding"/>
    <property type="evidence" value="ECO:0007669"/>
    <property type="project" value="UniProtKB-KW"/>
</dbReference>
<dbReference type="Pfam" id="PF07694">
    <property type="entry name" value="5TM-5TMR_LYT"/>
    <property type="match status" value="1"/>
</dbReference>
<dbReference type="PROSITE" id="PS50109">
    <property type="entry name" value="HIS_KIN"/>
    <property type="match status" value="1"/>
</dbReference>
<dbReference type="CDD" id="cd00130">
    <property type="entry name" value="PAS"/>
    <property type="match status" value="1"/>
</dbReference>
<feature type="domain" description="Histidine kinase" evidence="15">
    <location>
        <begin position="346"/>
        <end position="553"/>
    </location>
</feature>